<comment type="caution">
    <text evidence="1">The sequence shown here is derived from an EMBL/GenBank/DDBJ whole genome shotgun (WGS) entry which is preliminary data.</text>
</comment>
<keyword evidence="2" id="KW-1185">Reference proteome</keyword>
<reference evidence="1 2" key="1">
    <citation type="journal article" date="2024" name="G3 (Bethesda)">
        <title>Genome assembly of Hibiscus sabdariffa L. provides insights into metabolisms of medicinal natural products.</title>
        <authorList>
            <person name="Kim T."/>
        </authorList>
    </citation>
    <scope>NUCLEOTIDE SEQUENCE [LARGE SCALE GENOMIC DNA]</scope>
    <source>
        <strain evidence="1">TK-2024</strain>
        <tissue evidence="1">Old leaves</tissue>
    </source>
</reference>
<sequence>MSSSRSGITYGEVDLPLECDTENLVGRWGESLDDFSEDDENVVPITEDDEFELLDAGDVNILRTSVVEGNDLDVEDDVWAAAVARLGLVEDPIVWGFVQTEPIVEDVWANVVARMKLVDEPVAWGYVQPGPNQSAHILEDTMTATTSI</sequence>
<evidence type="ECO:0000313" key="1">
    <source>
        <dbReference type="EMBL" id="KAK8574704.1"/>
    </source>
</evidence>
<name>A0ABR2F8V1_9ROSI</name>
<accession>A0ABR2F8V1</accession>
<organism evidence="1 2">
    <name type="scientific">Hibiscus sabdariffa</name>
    <name type="common">roselle</name>
    <dbReference type="NCBI Taxonomy" id="183260"/>
    <lineage>
        <taxon>Eukaryota</taxon>
        <taxon>Viridiplantae</taxon>
        <taxon>Streptophyta</taxon>
        <taxon>Embryophyta</taxon>
        <taxon>Tracheophyta</taxon>
        <taxon>Spermatophyta</taxon>
        <taxon>Magnoliopsida</taxon>
        <taxon>eudicotyledons</taxon>
        <taxon>Gunneridae</taxon>
        <taxon>Pentapetalae</taxon>
        <taxon>rosids</taxon>
        <taxon>malvids</taxon>
        <taxon>Malvales</taxon>
        <taxon>Malvaceae</taxon>
        <taxon>Malvoideae</taxon>
        <taxon>Hibiscus</taxon>
    </lineage>
</organism>
<dbReference type="Proteomes" id="UP001472677">
    <property type="component" value="Unassembled WGS sequence"/>
</dbReference>
<dbReference type="EMBL" id="JBBPBM010000007">
    <property type="protein sequence ID" value="KAK8574704.1"/>
    <property type="molecule type" value="Genomic_DNA"/>
</dbReference>
<evidence type="ECO:0000313" key="2">
    <source>
        <dbReference type="Proteomes" id="UP001472677"/>
    </source>
</evidence>
<gene>
    <name evidence="1" type="ORF">V6N12_062391</name>
</gene>
<proteinExistence type="predicted"/>
<protein>
    <submittedName>
        <fullName evidence="1">Uncharacterized protein</fullName>
    </submittedName>
</protein>